<organism evidence="9">
    <name type="scientific">Wuchereria bancrofti</name>
    <dbReference type="NCBI Taxonomy" id="6293"/>
    <lineage>
        <taxon>Eukaryota</taxon>
        <taxon>Metazoa</taxon>
        <taxon>Ecdysozoa</taxon>
        <taxon>Nematoda</taxon>
        <taxon>Chromadorea</taxon>
        <taxon>Rhabditida</taxon>
        <taxon>Spirurina</taxon>
        <taxon>Spiruromorpha</taxon>
        <taxon>Filarioidea</taxon>
        <taxon>Onchocercidae</taxon>
        <taxon>Wuchereria</taxon>
    </lineage>
</organism>
<evidence type="ECO:0000313" key="9">
    <source>
        <dbReference type="WBParaSite" id="maker-PairedContig_836-snap-gene-0.17-mRNA-1"/>
    </source>
</evidence>
<dbReference type="InterPro" id="IPR015633">
    <property type="entry name" value="E2F"/>
</dbReference>
<keyword evidence="5" id="KW-0539">Nucleus</keyword>
<sequence length="716" mass="80747">MTLLMRRMAAASSTQPSLYQHYFTGHLSSNSSITVNNVTSLSSEVKSAAWSSSVTRQKLNEDSGMNLRNGRTEDGSWTNDLAATSFMPSSTDGQNSCCSVSNYGGWNSDYISNSDRYTSQNTSQKTIPTTSKRRKSEMTTATAAGNSEPNSANLRYTDSQGSSSSQALHQSECESHPRPTSSRKRHAAGETLSAAQFGPLNCRVDNSLLVLTKKFMQLQPQANEDGLLNLNEAAMRLGVQKRRLYDITNVLEGIDMIEKMGKNSIRWKSNDEIGSRGIEAQRLKEEIKSLDKYEQSLDELITSIENALKLAKEDPTDRVYSYVKYADLRMLPGMSNQTLIAIKAPKDSYSSIDVTDPVETGKFEIMIRNSQKEALEAYLCPHLSPKSEQIQMQKEEPHDALVQEERPNWSEQSTNNVFEEISGDAQQVPIPGPSNDNNANILPVNTLSNFYAPLNLHTSPLKMVVEGPSQQAVSSSNTEETAANSYGLLSLDPVDESEPYMYSIGEQESIQTLYDWPNNKHEIVVLNPVLLCTGKYFLSFLKDEKLFLNRKKRIIPYNNLFLPSMLIVVAMRQCICAILFSNLFKLCWRILKIHFLSFSSLFWLKYGYQYLHYWNLSMLGLLILSRAIVRFMTYHSDDNGKVAEMGRSIEKKFDKERIGVWIAQNVCSPIDRSVQLFLLLILMMLKYFSNKKKIEAFIISFDNNFSVGNIKISLQV</sequence>
<protein>
    <submittedName>
        <fullName evidence="9">E2F_TDP domain-containing protein</fullName>
    </submittedName>
</protein>
<feature type="compositionally biased region" description="Polar residues" evidence="7">
    <location>
        <begin position="138"/>
        <end position="169"/>
    </location>
</feature>
<reference evidence="9" key="1">
    <citation type="submission" date="2016-11" db="UniProtKB">
        <authorList>
            <consortium name="WormBaseParasite"/>
        </authorList>
    </citation>
    <scope>IDENTIFICATION</scope>
    <source>
        <strain evidence="9">pt0022</strain>
    </source>
</reference>
<evidence type="ECO:0000256" key="4">
    <source>
        <dbReference type="ARBA" id="ARBA00023163"/>
    </source>
</evidence>
<dbReference type="InterPro" id="IPR037241">
    <property type="entry name" value="E2F-DP_heterodim"/>
</dbReference>
<comment type="similarity">
    <text evidence="1 5">Belongs to the E2F/DP family.</text>
</comment>
<feature type="coiled-coil region" evidence="6">
    <location>
        <begin position="283"/>
        <end position="310"/>
    </location>
</feature>
<dbReference type="AlphaFoldDB" id="A0A1I8EZY2"/>
<feature type="region of interest" description="Disordered" evidence="7">
    <location>
        <begin position="113"/>
        <end position="188"/>
    </location>
</feature>
<dbReference type="PANTHER" id="PTHR12081">
    <property type="entry name" value="TRANSCRIPTION FACTOR E2F"/>
    <property type="match status" value="1"/>
</dbReference>
<keyword evidence="2 5" id="KW-0805">Transcription regulation</keyword>
<dbReference type="InterPro" id="IPR032198">
    <property type="entry name" value="E2F_CC-MB"/>
</dbReference>
<dbReference type="CDD" id="cd14660">
    <property type="entry name" value="E2F_DD"/>
    <property type="match status" value="1"/>
</dbReference>
<dbReference type="GO" id="GO:0046983">
    <property type="term" value="F:protein dimerization activity"/>
    <property type="evidence" value="ECO:0007669"/>
    <property type="project" value="InterPro"/>
</dbReference>
<comment type="subcellular location">
    <subcellularLocation>
        <location evidence="5">Nucleus</location>
    </subcellularLocation>
</comment>
<dbReference type="InterPro" id="IPR003316">
    <property type="entry name" value="E2F_WHTH_DNA-bd_dom"/>
</dbReference>
<keyword evidence="4 5" id="KW-0804">Transcription</keyword>
<dbReference type="PANTHER" id="PTHR12081:SF18">
    <property type="entry name" value="TRANSCRIPTION FACTOR E2F2-RELATED"/>
    <property type="match status" value="1"/>
</dbReference>
<keyword evidence="6" id="KW-0175">Coiled coil</keyword>
<evidence type="ECO:0000256" key="6">
    <source>
        <dbReference type="SAM" id="Coils"/>
    </source>
</evidence>
<evidence type="ECO:0000256" key="7">
    <source>
        <dbReference type="SAM" id="MobiDB-lite"/>
    </source>
</evidence>
<dbReference type="InterPro" id="IPR036388">
    <property type="entry name" value="WH-like_DNA-bd_sf"/>
</dbReference>
<evidence type="ECO:0000256" key="2">
    <source>
        <dbReference type="ARBA" id="ARBA00023015"/>
    </source>
</evidence>
<dbReference type="Gene3D" id="1.10.10.10">
    <property type="entry name" value="Winged helix-like DNA-binding domain superfamily/Winged helix DNA-binding domain"/>
    <property type="match status" value="1"/>
</dbReference>
<dbReference type="Gene3D" id="6.10.250.540">
    <property type="match status" value="1"/>
</dbReference>
<dbReference type="Pfam" id="PF16421">
    <property type="entry name" value="E2F_CC-MB"/>
    <property type="match status" value="1"/>
</dbReference>
<dbReference type="SUPFAM" id="SSF144074">
    <property type="entry name" value="E2F-DP heterodimerization region"/>
    <property type="match status" value="1"/>
</dbReference>
<accession>A0A1I8EZY2</accession>
<dbReference type="GO" id="GO:0000981">
    <property type="term" value="F:DNA-binding transcription factor activity, RNA polymerase II-specific"/>
    <property type="evidence" value="ECO:0007669"/>
    <property type="project" value="TreeGrafter"/>
</dbReference>
<dbReference type="FunFam" id="1.10.10.10:FF:000008">
    <property type="entry name" value="E2F transcription factor 1"/>
    <property type="match status" value="1"/>
</dbReference>
<dbReference type="SMART" id="SM01372">
    <property type="entry name" value="E2F_TDP"/>
    <property type="match status" value="1"/>
</dbReference>
<evidence type="ECO:0000256" key="5">
    <source>
        <dbReference type="RuleBase" id="RU003796"/>
    </source>
</evidence>
<dbReference type="SUPFAM" id="SSF46785">
    <property type="entry name" value="Winged helix' DNA-binding domain"/>
    <property type="match status" value="1"/>
</dbReference>
<evidence type="ECO:0000256" key="1">
    <source>
        <dbReference type="ARBA" id="ARBA00010940"/>
    </source>
</evidence>
<feature type="domain" description="E2F/DP family winged-helix DNA-binding" evidence="8">
    <location>
        <begin position="203"/>
        <end position="269"/>
    </location>
</feature>
<keyword evidence="3 5" id="KW-0238">DNA-binding</keyword>
<feature type="compositionally biased region" description="Polar residues" evidence="7">
    <location>
        <begin position="113"/>
        <end position="130"/>
    </location>
</feature>
<dbReference type="Pfam" id="PF02319">
    <property type="entry name" value="WHD_E2F_TDP"/>
    <property type="match status" value="1"/>
</dbReference>
<evidence type="ECO:0000259" key="8">
    <source>
        <dbReference type="SMART" id="SM01372"/>
    </source>
</evidence>
<dbReference type="GO" id="GO:0090575">
    <property type="term" value="C:RNA polymerase II transcription regulator complex"/>
    <property type="evidence" value="ECO:0007669"/>
    <property type="project" value="TreeGrafter"/>
</dbReference>
<evidence type="ECO:0000256" key="3">
    <source>
        <dbReference type="ARBA" id="ARBA00023125"/>
    </source>
</evidence>
<dbReference type="WBParaSite" id="maker-PairedContig_836-snap-gene-0.17-mRNA-1">
    <property type="protein sequence ID" value="maker-PairedContig_836-snap-gene-0.17-mRNA-1"/>
    <property type="gene ID" value="maker-PairedContig_836-snap-gene-0.17"/>
</dbReference>
<proteinExistence type="inferred from homology"/>
<dbReference type="InterPro" id="IPR036390">
    <property type="entry name" value="WH_DNA-bd_sf"/>
</dbReference>
<dbReference type="GO" id="GO:0000978">
    <property type="term" value="F:RNA polymerase II cis-regulatory region sequence-specific DNA binding"/>
    <property type="evidence" value="ECO:0007669"/>
    <property type="project" value="InterPro"/>
</dbReference>
<name>A0A1I8EZY2_WUCBA</name>
<dbReference type="STRING" id="6293.A0A1I8EZY2"/>